<proteinExistence type="predicted"/>
<reference evidence="3" key="2">
    <citation type="submission" date="2015-01" db="EMBL/GenBank/DDBJ databases">
        <title>Evolutionary Origins and Diversification of the Mycorrhizal Mutualists.</title>
        <authorList>
            <consortium name="DOE Joint Genome Institute"/>
            <consortium name="Mycorrhizal Genomics Consortium"/>
            <person name="Kohler A."/>
            <person name="Kuo A."/>
            <person name="Nagy L.G."/>
            <person name="Floudas D."/>
            <person name="Copeland A."/>
            <person name="Barry K.W."/>
            <person name="Cichocki N."/>
            <person name="Veneault-Fourrey C."/>
            <person name="LaButti K."/>
            <person name="Lindquist E.A."/>
            <person name="Lipzen A."/>
            <person name="Lundell T."/>
            <person name="Morin E."/>
            <person name="Murat C."/>
            <person name="Riley R."/>
            <person name="Ohm R."/>
            <person name="Sun H."/>
            <person name="Tunlid A."/>
            <person name="Henrissat B."/>
            <person name="Grigoriev I.V."/>
            <person name="Hibbett D.S."/>
            <person name="Martin F."/>
        </authorList>
    </citation>
    <scope>NUCLEOTIDE SEQUENCE [LARGE SCALE GENOMIC DNA]</scope>
    <source>
        <strain evidence="3">UH-Slu-Lm8-n1</strain>
    </source>
</reference>
<organism evidence="2 3">
    <name type="scientific">Suillus luteus UH-Slu-Lm8-n1</name>
    <dbReference type="NCBI Taxonomy" id="930992"/>
    <lineage>
        <taxon>Eukaryota</taxon>
        <taxon>Fungi</taxon>
        <taxon>Dikarya</taxon>
        <taxon>Basidiomycota</taxon>
        <taxon>Agaricomycotina</taxon>
        <taxon>Agaricomycetes</taxon>
        <taxon>Agaricomycetidae</taxon>
        <taxon>Boletales</taxon>
        <taxon>Suillineae</taxon>
        <taxon>Suillaceae</taxon>
        <taxon>Suillus</taxon>
    </lineage>
</organism>
<protein>
    <recommendedName>
        <fullName evidence="4">Secreted protein</fullName>
    </recommendedName>
</protein>
<reference evidence="2 3" key="1">
    <citation type="submission" date="2014-04" db="EMBL/GenBank/DDBJ databases">
        <authorList>
            <consortium name="DOE Joint Genome Institute"/>
            <person name="Kuo A."/>
            <person name="Ruytinx J."/>
            <person name="Rineau F."/>
            <person name="Colpaert J."/>
            <person name="Kohler A."/>
            <person name="Nagy L.G."/>
            <person name="Floudas D."/>
            <person name="Copeland A."/>
            <person name="Barry K.W."/>
            <person name="Cichocki N."/>
            <person name="Veneault-Fourrey C."/>
            <person name="LaButti K."/>
            <person name="Lindquist E.A."/>
            <person name="Lipzen A."/>
            <person name="Lundell T."/>
            <person name="Morin E."/>
            <person name="Murat C."/>
            <person name="Sun H."/>
            <person name="Tunlid A."/>
            <person name="Henrissat B."/>
            <person name="Grigoriev I.V."/>
            <person name="Hibbett D.S."/>
            <person name="Martin F."/>
            <person name="Nordberg H.P."/>
            <person name="Cantor M.N."/>
            <person name="Hua S.X."/>
        </authorList>
    </citation>
    <scope>NUCLEOTIDE SEQUENCE [LARGE SCALE GENOMIC DNA]</scope>
    <source>
        <strain evidence="2 3">UH-Slu-Lm8-n1</strain>
    </source>
</reference>
<dbReference type="InParanoid" id="A0A0D0AYH5"/>
<feature type="signal peptide" evidence="1">
    <location>
        <begin position="1"/>
        <end position="18"/>
    </location>
</feature>
<dbReference type="Proteomes" id="UP000054485">
    <property type="component" value="Unassembled WGS sequence"/>
</dbReference>
<gene>
    <name evidence="2" type="ORF">CY34DRAFT_369503</name>
</gene>
<name>A0A0D0AYH5_9AGAM</name>
<evidence type="ECO:0000256" key="1">
    <source>
        <dbReference type="SAM" id="SignalP"/>
    </source>
</evidence>
<dbReference type="HOGENOM" id="CLU_2639736_0_0_1"/>
<evidence type="ECO:0008006" key="4">
    <source>
        <dbReference type="Google" id="ProtNLM"/>
    </source>
</evidence>
<keyword evidence="1" id="KW-0732">Signal</keyword>
<keyword evidence="3" id="KW-1185">Reference proteome</keyword>
<sequence length="77" mass="8964">MIGFILSALHARFSRLSSWLCGMTTWNTRGSNVMTRNTSFIRSGATCTLRNILCMQTHFDLFGPKSREMEMHKVKWY</sequence>
<dbReference type="EMBL" id="KN835155">
    <property type="protein sequence ID" value="KIK46761.1"/>
    <property type="molecule type" value="Genomic_DNA"/>
</dbReference>
<evidence type="ECO:0000313" key="2">
    <source>
        <dbReference type="EMBL" id="KIK46761.1"/>
    </source>
</evidence>
<evidence type="ECO:0000313" key="3">
    <source>
        <dbReference type="Proteomes" id="UP000054485"/>
    </source>
</evidence>
<accession>A0A0D0AYH5</accession>
<feature type="chain" id="PRO_5002207007" description="Secreted protein" evidence="1">
    <location>
        <begin position="19"/>
        <end position="77"/>
    </location>
</feature>
<dbReference type="AlphaFoldDB" id="A0A0D0AYH5"/>